<evidence type="ECO:0000313" key="2">
    <source>
        <dbReference type="EMBL" id="TLS40773.1"/>
    </source>
</evidence>
<accession>A0A5R9FIV6</accession>
<dbReference type="Proteomes" id="UP000305906">
    <property type="component" value="Unassembled WGS sequence"/>
</dbReference>
<dbReference type="AlphaFoldDB" id="A0A5R9FIV6"/>
<dbReference type="EMBL" id="VBZC01000069">
    <property type="protein sequence ID" value="TLS40773.1"/>
    <property type="molecule type" value="Genomic_DNA"/>
</dbReference>
<feature type="region of interest" description="Disordered" evidence="1">
    <location>
        <begin position="1"/>
        <end position="39"/>
    </location>
</feature>
<proteinExistence type="predicted"/>
<comment type="caution">
    <text evidence="2">The sequence shown here is derived from an EMBL/GenBank/DDBJ whole genome shotgun (WGS) entry which is preliminary data.</text>
</comment>
<gene>
    <name evidence="2" type="ORF">FE633_39570</name>
</gene>
<keyword evidence="3" id="KW-1185">Reference proteome</keyword>
<evidence type="ECO:0000256" key="1">
    <source>
        <dbReference type="SAM" id="MobiDB-lite"/>
    </source>
</evidence>
<sequence>MGGSHWVSGPSVGVSWNSSPTVGVGRPRGVCPSRSSRPGGYDTLARWRAGAPCRVVAPAAPTRPIPYLGAPPPDPPIGLNGLVLKRRTG</sequence>
<protein>
    <submittedName>
        <fullName evidence="2">Uncharacterized protein</fullName>
    </submittedName>
</protein>
<evidence type="ECO:0000313" key="3">
    <source>
        <dbReference type="Proteomes" id="UP000305906"/>
    </source>
</evidence>
<name>A0A5R9FIV6_9ACTN</name>
<reference evidence="2 3" key="1">
    <citation type="submission" date="2019-05" db="EMBL/GenBank/DDBJ databases">
        <title>Streptomyces sp. NEAU-C151, a novel actinomycete isolated from soil.</title>
        <authorList>
            <person name="Han L."/>
            <person name="Jiang H."/>
        </authorList>
    </citation>
    <scope>NUCLEOTIDE SEQUENCE [LARGE SCALE GENOMIC DNA]</scope>
    <source>
        <strain evidence="2 3">NEAU-C151</strain>
    </source>
</reference>
<organism evidence="2 3">
    <name type="scientific">Streptomyces montanus</name>
    <dbReference type="NCBI Taxonomy" id="2580423"/>
    <lineage>
        <taxon>Bacteria</taxon>
        <taxon>Bacillati</taxon>
        <taxon>Actinomycetota</taxon>
        <taxon>Actinomycetes</taxon>
        <taxon>Kitasatosporales</taxon>
        <taxon>Streptomycetaceae</taxon>
        <taxon>Streptomyces</taxon>
    </lineage>
</organism>